<name>A0ABR3F2V4_9AGAR</name>
<feature type="non-terminal residue" evidence="1">
    <location>
        <position position="1"/>
    </location>
</feature>
<feature type="non-terminal residue" evidence="1">
    <location>
        <position position="65"/>
    </location>
</feature>
<dbReference type="Proteomes" id="UP001465976">
    <property type="component" value="Unassembled WGS sequence"/>
</dbReference>
<evidence type="ECO:0000313" key="2">
    <source>
        <dbReference type="Proteomes" id="UP001465976"/>
    </source>
</evidence>
<sequence length="65" mass="8000">IHRIRHCCRPRPSVQLWLKLAKFTGHFPPPQSRSYQKCHDFQREYRTQLSSQPSYCTRIHRERHI</sequence>
<gene>
    <name evidence="1" type="ORF">V5O48_012428</name>
</gene>
<evidence type="ECO:0000313" key="1">
    <source>
        <dbReference type="EMBL" id="KAL0569534.1"/>
    </source>
</evidence>
<keyword evidence="2" id="KW-1185">Reference proteome</keyword>
<dbReference type="EMBL" id="JBAHYK010001097">
    <property type="protein sequence ID" value="KAL0569534.1"/>
    <property type="molecule type" value="Genomic_DNA"/>
</dbReference>
<accession>A0ABR3F2V4</accession>
<reference evidence="1 2" key="1">
    <citation type="submission" date="2024-02" db="EMBL/GenBank/DDBJ databases">
        <title>A draft genome for the cacao thread blight pathogen Marasmius crinis-equi.</title>
        <authorList>
            <person name="Cohen S.P."/>
            <person name="Baruah I.K."/>
            <person name="Amoako-Attah I."/>
            <person name="Bukari Y."/>
            <person name="Meinhardt L.W."/>
            <person name="Bailey B.A."/>
        </authorList>
    </citation>
    <scope>NUCLEOTIDE SEQUENCE [LARGE SCALE GENOMIC DNA]</scope>
    <source>
        <strain evidence="1 2">GH-76</strain>
    </source>
</reference>
<comment type="caution">
    <text evidence="1">The sequence shown here is derived from an EMBL/GenBank/DDBJ whole genome shotgun (WGS) entry which is preliminary data.</text>
</comment>
<proteinExistence type="predicted"/>
<protein>
    <submittedName>
        <fullName evidence="1">Uncharacterized protein</fullName>
    </submittedName>
</protein>
<organism evidence="1 2">
    <name type="scientific">Marasmius crinis-equi</name>
    <dbReference type="NCBI Taxonomy" id="585013"/>
    <lineage>
        <taxon>Eukaryota</taxon>
        <taxon>Fungi</taxon>
        <taxon>Dikarya</taxon>
        <taxon>Basidiomycota</taxon>
        <taxon>Agaricomycotina</taxon>
        <taxon>Agaricomycetes</taxon>
        <taxon>Agaricomycetidae</taxon>
        <taxon>Agaricales</taxon>
        <taxon>Marasmiineae</taxon>
        <taxon>Marasmiaceae</taxon>
        <taxon>Marasmius</taxon>
    </lineage>
</organism>